<dbReference type="AlphaFoldDB" id="A0A9Q3KKJ3"/>
<accession>A0A9Q3KKJ3</accession>
<protein>
    <recommendedName>
        <fullName evidence="3">Reverse transcriptase Ty1/copia-type domain-containing protein</fullName>
    </recommendedName>
</protein>
<evidence type="ECO:0000313" key="2">
    <source>
        <dbReference type="Proteomes" id="UP000765509"/>
    </source>
</evidence>
<dbReference type="PANTHER" id="PTHR11439:SF483">
    <property type="entry name" value="PEPTIDE SYNTHASE GLIP-LIKE, PUTATIVE (AFU_ORTHOLOGUE AFUA_3G12920)-RELATED"/>
    <property type="match status" value="1"/>
</dbReference>
<gene>
    <name evidence="1" type="ORF">O181_121132</name>
</gene>
<keyword evidence="2" id="KW-1185">Reference proteome</keyword>
<comment type="caution">
    <text evidence="1">The sequence shown here is derived from an EMBL/GenBank/DDBJ whole genome shotgun (WGS) entry which is preliminary data.</text>
</comment>
<proteinExistence type="predicted"/>
<dbReference type="EMBL" id="AVOT02109961">
    <property type="protein sequence ID" value="MBW0581417.1"/>
    <property type="molecule type" value="Genomic_DNA"/>
</dbReference>
<dbReference type="PANTHER" id="PTHR11439">
    <property type="entry name" value="GAG-POL-RELATED RETROTRANSPOSON"/>
    <property type="match status" value="1"/>
</dbReference>
<evidence type="ECO:0000313" key="1">
    <source>
        <dbReference type="EMBL" id="MBW0581417.1"/>
    </source>
</evidence>
<dbReference type="OrthoDB" id="3344688at2759"/>
<organism evidence="1 2">
    <name type="scientific">Austropuccinia psidii MF-1</name>
    <dbReference type="NCBI Taxonomy" id="1389203"/>
    <lineage>
        <taxon>Eukaryota</taxon>
        <taxon>Fungi</taxon>
        <taxon>Dikarya</taxon>
        <taxon>Basidiomycota</taxon>
        <taxon>Pucciniomycotina</taxon>
        <taxon>Pucciniomycetes</taxon>
        <taxon>Pucciniales</taxon>
        <taxon>Sphaerophragmiaceae</taxon>
        <taxon>Austropuccinia</taxon>
    </lineage>
</organism>
<name>A0A9Q3KKJ3_9BASI</name>
<dbReference type="CDD" id="cd09272">
    <property type="entry name" value="RNase_HI_RT_Ty1"/>
    <property type="match status" value="1"/>
</dbReference>
<reference evidence="1" key="1">
    <citation type="submission" date="2021-03" db="EMBL/GenBank/DDBJ databases">
        <title>Draft genome sequence of rust myrtle Austropuccinia psidii MF-1, a brazilian biotype.</title>
        <authorList>
            <person name="Quecine M.C."/>
            <person name="Pachon D.M.R."/>
            <person name="Bonatelli M.L."/>
            <person name="Correr F.H."/>
            <person name="Franceschini L.M."/>
            <person name="Leite T.F."/>
            <person name="Margarido G.R.A."/>
            <person name="Almeida C.A."/>
            <person name="Ferrarezi J.A."/>
            <person name="Labate C.A."/>
        </authorList>
    </citation>
    <scope>NUCLEOTIDE SEQUENCE</scope>
    <source>
        <strain evidence="1">MF-1</strain>
    </source>
</reference>
<sequence length="283" mass="31342">MALLWIHVDDGALTASSPQLLDKIATAISKKLKIKWDDVITSLVGLIICQSANGIHLSQPDLIKKLVSLRPSNITAKSPLPPNCKLESGTSKEMDKPYLKRIGILLYIAQGSRPDITYAVNYLAHFSLGTTLAHWEALEHLIAYLRLTSTAGIFISNLDTASAFKCYVDANWGREGNCSSHGFLILHNKNPISWQSKQQATIASSTCQAEYMALSFAARECLSMTHLFQQVLGEGVPKLYSDNKTSVNIALNVASQKQTRHLIREFNLVNEYIAKKKISLSWI</sequence>
<evidence type="ECO:0008006" key="3">
    <source>
        <dbReference type="Google" id="ProtNLM"/>
    </source>
</evidence>
<dbReference type="Proteomes" id="UP000765509">
    <property type="component" value="Unassembled WGS sequence"/>
</dbReference>